<gene>
    <name evidence="2" type="ordered locus">Arnit_2311</name>
</gene>
<evidence type="ECO:0000313" key="2">
    <source>
        <dbReference type="EMBL" id="ADG93962.1"/>
    </source>
</evidence>
<evidence type="ECO:0000259" key="1">
    <source>
        <dbReference type="PROSITE" id="PS50943"/>
    </source>
</evidence>
<dbReference type="STRING" id="572480.Arnit_2311"/>
<name>D5V100_ARCNC</name>
<dbReference type="RefSeq" id="WP_013136107.1">
    <property type="nucleotide sequence ID" value="NC_014166.1"/>
</dbReference>
<proteinExistence type="predicted"/>
<dbReference type="HOGENOM" id="CLU_157050_0_0_7"/>
<dbReference type="eggNOG" id="ENOG5030Q80">
    <property type="taxonomic scope" value="Bacteria"/>
</dbReference>
<sequence>MKKIDVPQENNSTLDGQKKVMYGTNDNGEFQRINYASSVEEYATITAVEEYKELEKECLEDIQNNIASPIKYYMYKNRMDLPTLSSAVDMFSFRVKRHLKMKIFKKLKDDTIKKYADAFNIKIEDLKDFKYDRKL</sequence>
<organism evidence="2 3">
    <name type="scientific">Arcobacter nitrofigilis (strain ATCC 33309 / DSM 7299 / CCUG 15893 / LMG 7604 / NCTC 12251 / CI)</name>
    <name type="common">Campylobacter nitrofigilis</name>
    <dbReference type="NCBI Taxonomy" id="572480"/>
    <lineage>
        <taxon>Bacteria</taxon>
        <taxon>Pseudomonadati</taxon>
        <taxon>Campylobacterota</taxon>
        <taxon>Epsilonproteobacteria</taxon>
        <taxon>Campylobacterales</taxon>
        <taxon>Arcobacteraceae</taxon>
        <taxon>Arcobacter</taxon>
    </lineage>
</organism>
<dbReference type="EMBL" id="CP001999">
    <property type="protein sequence ID" value="ADG93962.1"/>
    <property type="molecule type" value="Genomic_DNA"/>
</dbReference>
<keyword evidence="3" id="KW-1185">Reference proteome</keyword>
<protein>
    <recommendedName>
        <fullName evidence="1">HTH cro/C1-type domain-containing protein</fullName>
    </recommendedName>
</protein>
<dbReference type="KEGG" id="ant:Arnit_2311"/>
<reference evidence="2 3" key="1">
    <citation type="journal article" date="2010" name="Stand. Genomic Sci.">
        <title>Complete genome sequence of Arcobacter nitrofigilis type strain (CI).</title>
        <authorList>
            <person name="Pati A."/>
            <person name="Gronow S."/>
            <person name="Lapidus A."/>
            <person name="Copeland A."/>
            <person name="Glavina Del Rio T."/>
            <person name="Nolan M."/>
            <person name="Lucas S."/>
            <person name="Tice H."/>
            <person name="Cheng J.F."/>
            <person name="Han C."/>
            <person name="Chertkov O."/>
            <person name="Bruce D."/>
            <person name="Tapia R."/>
            <person name="Goodwin L."/>
            <person name="Pitluck S."/>
            <person name="Liolios K."/>
            <person name="Ivanova N."/>
            <person name="Mavromatis K."/>
            <person name="Chen A."/>
            <person name="Palaniappan K."/>
            <person name="Land M."/>
            <person name="Hauser L."/>
            <person name="Chang Y.J."/>
            <person name="Jeffries C.D."/>
            <person name="Detter J.C."/>
            <person name="Rohde M."/>
            <person name="Goker M."/>
            <person name="Bristow J."/>
            <person name="Eisen J.A."/>
            <person name="Markowitz V."/>
            <person name="Hugenholtz P."/>
            <person name="Klenk H.P."/>
            <person name="Kyrpides N.C."/>
        </authorList>
    </citation>
    <scope>NUCLEOTIDE SEQUENCE [LARGE SCALE GENOMIC DNA]</scope>
    <source>
        <strain evidence="3">ATCC 33309 / DSM 7299 / CCUG 15893 / LMG 7604 / NCTC 12251 / CI</strain>
    </source>
</reference>
<dbReference type="InterPro" id="IPR001387">
    <property type="entry name" value="Cro/C1-type_HTH"/>
</dbReference>
<evidence type="ECO:0000313" key="3">
    <source>
        <dbReference type="Proteomes" id="UP000000939"/>
    </source>
</evidence>
<feature type="domain" description="HTH cro/C1-type" evidence="1">
    <location>
        <begin position="105"/>
        <end position="126"/>
    </location>
</feature>
<dbReference type="Proteomes" id="UP000000939">
    <property type="component" value="Chromosome"/>
</dbReference>
<dbReference type="PROSITE" id="PS50943">
    <property type="entry name" value="HTH_CROC1"/>
    <property type="match status" value="1"/>
</dbReference>
<accession>D5V100</accession>
<dbReference type="AlphaFoldDB" id="D5V100"/>
<dbReference type="OrthoDB" id="9180239at2"/>